<keyword evidence="1" id="KW-1133">Transmembrane helix</keyword>
<dbReference type="SUPFAM" id="SSF48452">
    <property type="entry name" value="TPR-like"/>
    <property type="match status" value="1"/>
</dbReference>
<dbReference type="Proteomes" id="UP000241074">
    <property type="component" value="Chromosome"/>
</dbReference>
<name>A0A2P1PXC7_9GAMM</name>
<evidence type="ECO:0000313" key="2">
    <source>
        <dbReference type="EMBL" id="AVP99486.1"/>
    </source>
</evidence>
<accession>A0A2P1PXC7</accession>
<protein>
    <recommendedName>
        <fullName evidence="4">Cardiolipin synthase N-terminal domain-containing protein</fullName>
    </recommendedName>
</protein>
<sequence>MPLLAGISLLLQIILAIHVAKTGRNLYWIMIIVMLPLIGGVAYLVVEVLPELRNNPSARRTVRAVADRINPERRRQQIADQLALNNSLENRSALARESLQLGDFVNAERLFRECLTGPYQTDPTFMLGLAEAQAEQAKFAEARQVLEALIAANPDYQSHDGHLLYARCLEALGEYPAALKEFAVLASSYPGEEGRLRYAKLLAQQGRPADALAVVQDMRTRAKRAPAYYRKKEAEWLEAAETLARQIGAEAAR</sequence>
<evidence type="ECO:0008006" key="4">
    <source>
        <dbReference type="Google" id="ProtNLM"/>
    </source>
</evidence>
<dbReference type="OrthoDB" id="7559170at2"/>
<dbReference type="InterPro" id="IPR019734">
    <property type="entry name" value="TPR_rpt"/>
</dbReference>
<gene>
    <name evidence="2" type="ORF">C7S18_20940</name>
</gene>
<dbReference type="KEGG" id="xba:C7S18_20940"/>
<feature type="transmembrane region" description="Helical" evidence="1">
    <location>
        <begin position="26"/>
        <end position="46"/>
    </location>
</feature>
<keyword evidence="3" id="KW-1185">Reference proteome</keyword>
<proteinExistence type="predicted"/>
<reference evidence="2 3" key="1">
    <citation type="submission" date="2018-03" db="EMBL/GenBank/DDBJ databases">
        <title>Ahniella affigens gen. nov., sp. nov., a gammaproteobacterium isolated from sandy soil near a stream.</title>
        <authorList>
            <person name="Ko Y."/>
            <person name="Kim J.-H."/>
        </authorList>
    </citation>
    <scope>NUCLEOTIDE SEQUENCE [LARGE SCALE GENOMIC DNA]</scope>
    <source>
        <strain evidence="2 3">D13</strain>
    </source>
</reference>
<dbReference type="EMBL" id="CP027860">
    <property type="protein sequence ID" value="AVP99486.1"/>
    <property type="molecule type" value="Genomic_DNA"/>
</dbReference>
<reference evidence="2 3" key="2">
    <citation type="submission" date="2018-03" db="EMBL/GenBank/DDBJ databases">
        <authorList>
            <person name="Keele B.F."/>
        </authorList>
    </citation>
    <scope>NUCLEOTIDE SEQUENCE [LARGE SCALE GENOMIC DNA]</scope>
    <source>
        <strain evidence="2 3">D13</strain>
    </source>
</reference>
<dbReference type="InterPro" id="IPR011990">
    <property type="entry name" value="TPR-like_helical_dom_sf"/>
</dbReference>
<dbReference type="Pfam" id="PF13174">
    <property type="entry name" value="TPR_6"/>
    <property type="match status" value="1"/>
</dbReference>
<keyword evidence="1" id="KW-0812">Transmembrane</keyword>
<evidence type="ECO:0000313" key="3">
    <source>
        <dbReference type="Proteomes" id="UP000241074"/>
    </source>
</evidence>
<organism evidence="2 3">
    <name type="scientific">Ahniella affigens</name>
    <dbReference type="NCBI Taxonomy" id="2021234"/>
    <lineage>
        <taxon>Bacteria</taxon>
        <taxon>Pseudomonadati</taxon>
        <taxon>Pseudomonadota</taxon>
        <taxon>Gammaproteobacteria</taxon>
        <taxon>Lysobacterales</taxon>
        <taxon>Rhodanobacteraceae</taxon>
        <taxon>Ahniella</taxon>
    </lineage>
</organism>
<dbReference type="InterPro" id="IPR014562">
    <property type="entry name" value="UCP030959_TPR_rpt-cont"/>
</dbReference>
<dbReference type="AlphaFoldDB" id="A0A2P1PXC7"/>
<evidence type="ECO:0000256" key="1">
    <source>
        <dbReference type="SAM" id="Phobius"/>
    </source>
</evidence>
<keyword evidence="1" id="KW-0472">Membrane</keyword>
<dbReference type="Pfam" id="PF14559">
    <property type="entry name" value="TPR_19"/>
    <property type="match status" value="1"/>
</dbReference>
<dbReference type="PIRSF" id="PIRSF030959">
    <property type="entry name" value="UCP030959"/>
    <property type="match status" value="1"/>
</dbReference>
<dbReference type="Gene3D" id="1.25.40.10">
    <property type="entry name" value="Tetratricopeptide repeat domain"/>
    <property type="match status" value="1"/>
</dbReference>
<dbReference type="RefSeq" id="WP_106893403.1">
    <property type="nucleotide sequence ID" value="NZ_CP027860.1"/>
</dbReference>